<proteinExistence type="predicted"/>
<feature type="region of interest" description="Disordered" evidence="1">
    <location>
        <begin position="53"/>
        <end position="107"/>
    </location>
</feature>
<sequence>MLACGAIRPSIRIGSIACGRKHDLTNIRQILSEVPSPAPGRATAPAAPLLGRKRARPTPSVTSDANGASVTPVLKRAKVRRPCVDPNAGSTLGNSAPARGCPTPGSDGVKVPVMAPALKKMKTQRPQLKQASAVSAHPCGPLGPGALMTPAVARAGLTPQPAAKKAKKKGAKIPAQSKQPAPGSKPCRPRAPAAEAESIEDPSAAARGQGTGGGATVPTAETAAQPIVHPVAASCSAKQDEVRACSEVLSTSASEPQAAATAAGQGGERAVNGAPCASAAPPAPKAGERKGPEPKKRSKVADLDLPSVTEKVLKGFAEGKVGKLSVPEMKCYLKAHKQKLGGKKADLEARLVSLLRGPEQ</sequence>
<protein>
    <recommendedName>
        <fullName evidence="4">SAP domain-containing protein</fullName>
    </recommendedName>
</protein>
<name>A0A8S1J9E2_9CHLO</name>
<dbReference type="SUPFAM" id="SSF68906">
    <property type="entry name" value="SAP domain"/>
    <property type="match status" value="1"/>
</dbReference>
<feature type="region of interest" description="Disordered" evidence="1">
    <location>
        <begin position="160"/>
        <end position="218"/>
    </location>
</feature>
<evidence type="ECO:0000313" key="2">
    <source>
        <dbReference type="EMBL" id="CAD7702206.1"/>
    </source>
</evidence>
<dbReference type="EMBL" id="CAJHUC010001740">
    <property type="protein sequence ID" value="CAD7702206.1"/>
    <property type="molecule type" value="Genomic_DNA"/>
</dbReference>
<feature type="compositionally biased region" description="Low complexity" evidence="1">
    <location>
        <begin position="250"/>
        <end position="280"/>
    </location>
</feature>
<keyword evidence="3" id="KW-1185">Reference proteome</keyword>
<evidence type="ECO:0000256" key="1">
    <source>
        <dbReference type="SAM" id="MobiDB-lite"/>
    </source>
</evidence>
<accession>A0A8S1J9E2</accession>
<organism evidence="2 3">
    <name type="scientific">Ostreobium quekettii</name>
    <dbReference type="NCBI Taxonomy" id="121088"/>
    <lineage>
        <taxon>Eukaryota</taxon>
        <taxon>Viridiplantae</taxon>
        <taxon>Chlorophyta</taxon>
        <taxon>core chlorophytes</taxon>
        <taxon>Ulvophyceae</taxon>
        <taxon>TCBD clade</taxon>
        <taxon>Bryopsidales</taxon>
        <taxon>Ostreobineae</taxon>
        <taxon>Ostreobiaceae</taxon>
        <taxon>Ostreobium</taxon>
    </lineage>
</organism>
<evidence type="ECO:0008006" key="4">
    <source>
        <dbReference type="Google" id="ProtNLM"/>
    </source>
</evidence>
<comment type="caution">
    <text evidence="2">The sequence shown here is derived from an EMBL/GenBank/DDBJ whole genome shotgun (WGS) entry which is preliminary data.</text>
</comment>
<gene>
    <name evidence="2" type="ORF">OSTQU699_LOCUS7563</name>
</gene>
<dbReference type="AlphaFoldDB" id="A0A8S1J9E2"/>
<evidence type="ECO:0000313" key="3">
    <source>
        <dbReference type="Proteomes" id="UP000708148"/>
    </source>
</evidence>
<feature type="compositionally biased region" description="Basic and acidic residues" evidence="1">
    <location>
        <begin position="286"/>
        <end position="302"/>
    </location>
</feature>
<reference evidence="2" key="1">
    <citation type="submission" date="2020-12" db="EMBL/GenBank/DDBJ databases">
        <authorList>
            <person name="Iha C."/>
        </authorList>
    </citation>
    <scope>NUCLEOTIDE SEQUENCE</scope>
</reference>
<dbReference type="OrthoDB" id="515422at2759"/>
<feature type="region of interest" description="Disordered" evidence="1">
    <location>
        <begin position="248"/>
        <end position="303"/>
    </location>
</feature>
<feature type="compositionally biased region" description="Polar residues" evidence="1">
    <location>
        <begin position="59"/>
        <end position="69"/>
    </location>
</feature>
<dbReference type="Proteomes" id="UP000708148">
    <property type="component" value="Unassembled WGS sequence"/>
</dbReference>
<dbReference type="InterPro" id="IPR036361">
    <property type="entry name" value="SAP_dom_sf"/>
</dbReference>